<accession>A0A7R7DRW4</accession>
<dbReference type="PANTHER" id="PTHR16305">
    <property type="entry name" value="TESTICULAR SOLUBLE ADENYLYL CYCLASE"/>
    <property type="match status" value="1"/>
</dbReference>
<dbReference type="GO" id="GO:0004016">
    <property type="term" value="F:adenylate cyclase activity"/>
    <property type="evidence" value="ECO:0007669"/>
    <property type="project" value="TreeGrafter"/>
</dbReference>
<dbReference type="InterPro" id="IPR025874">
    <property type="entry name" value="DZR"/>
</dbReference>
<dbReference type="PANTHER" id="PTHR16305:SF28">
    <property type="entry name" value="GUANYLATE CYCLASE DOMAIN-CONTAINING PROTEIN"/>
    <property type="match status" value="1"/>
</dbReference>
<feature type="domain" description="Guanylate cyclase" evidence="3">
    <location>
        <begin position="97"/>
        <end position="225"/>
    </location>
</feature>
<dbReference type="SMART" id="SM00044">
    <property type="entry name" value="CYCc"/>
    <property type="match status" value="1"/>
</dbReference>
<dbReference type="Pfam" id="PF00211">
    <property type="entry name" value="Guanylate_cyc"/>
    <property type="match status" value="1"/>
</dbReference>
<dbReference type="RefSeq" id="WP_203962996.1">
    <property type="nucleotide sequence ID" value="NZ_AP023355.1"/>
</dbReference>
<gene>
    <name evidence="4" type="ORF">Athai_41570</name>
</gene>
<proteinExistence type="predicted"/>
<organism evidence="4 5">
    <name type="scientific">Actinocatenispora thailandica</name>
    <dbReference type="NCBI Taxonomy" id="227318"/>
    <lineage>
        <taxon>Bacteria</taxon>
        <taxon>Bacillati</taxon>
        <taxon>Actinomycetota</taxon>
        <taxon>Actinomycetes</taxon>
        <taxon>Micromonosporales</taxon>
        <taxon>Micromonosporaceae</taxon>
        <taxon>Actinocatenispora</taxon>
    </lineage>
</organism>
<keyword evidence="2" id="KW-0067">ATP-binding</keyword>
<name>A0A7R7DRW4_9ACTN</name>
<dbReference type="InterPro" id="IPR041664">
    <property type="entry name" value="AAA_16"/>
</dbReference>
<dbReference type="PROSITE" id="PS50125">
    <property type="entry name" value="GUANYLATE_CYCLASE_2"/>
    <property type="match status" value="1"/>
</dbReference>
<sequence length="1194" mass="128019">MTCRCRVAGRRPVRRIGSWEAAIPVSCAHCGRVAGPDDRFCGACGTALSRQCPGCGRPADPDLTFCTGCGRRLTESAGPAPSATVGSSGREDRRRVSVLFIDVVSFTRFVERADPEQVRQMQSGFFNTVRQIVGRYGGLVEKYIGDAVMALFGAPIATETAVLGCVSAALDLQRTLGGADAGQQPSFSFRIGIATGEALVDTAAARDGGQAIAAGDVLNTASRLQSAAPIGGVLVDGATHTATADDFRYERRDPVVLRGHTEATEVWVPVTSLRRRTTVRDQESTPLVNRVHELRLLTGALERMVTDRQPQLVTLFGRAGIGKSRLVAELRRYAASHEDVRIRWHTGFCPPFGENVTYSAFADIVKAEAGILDSDDAARARDRLRAAVSRLVPPVEADRLTNALGPLVGLPGEQLLAEDTESAWRRFVVALASDRPTVLVVEDLHWADQTMVSFVERLGSAMRDVPLLVLCTSRPELLEHEPAWAVAITGSQTISLSSMNDKHIADMYAALFGKAAFPTDMLGQLVELAGGNPLYAHEYFRMLLEQGTLAPAIDSRDGEAAASIPDNVHAVIANRLDLLDPADRAVLQSASVLGMAFWPDAVASALRQPLGAVERALRRLELRDLVLQQTESSREQQTEYRFSHVLIRDVCYQRLPRTERVAQHARAADWLEAAADATGSRSSDLAEVVANHRFSAHEIARTLGIPTAPYAPGARRALHHAARRAYALHAPDIAAAHVEKALRLFGADDPDSDERLELELFAAELAFLRGADEFVAGGGMERLAQLVERLDRNGNEQAAAQALTVRSRVALMTADRAAAAGGLAEAIRRFAGLPDSEPKASAYADLARIHLSSAELPAAIESAGQAADIAARLGLIEVQASAMISIGASRYLGGEPDGMTIMEQALETCRRLKLPSLRRATQNLGSALLEEGELDRSRQLLDEGALVEITDGHSLTTNYAAEGSRAFLAGDWDSTLVANEALRDSPSGAWDLQSRLQSVWLRALRGERAADDHDEVAEALRIARDSGFPRLAWTAFGHGALCLALHDQPAEAAELLADLAASWRRYQTVPSGEWVAAAGHAAALAGAPAARTLRDMLAAVPRSTPWTRAASASASGALTAGADHAAAASRHIEAAELYRRIGTRSDEILSLAVALGHYAAAGIGDRAEQYRREVRMFAAANQASRLLRLAGSSA</sequence>
<dbReference type="InterPro" id="IPR001054">
    <property type="entry name" value="A/G_cyclase"/>
</dbReference>
<dbReference type="Proteomes" id="UP000611640">
    <property type="component" value="Chromosome"/>
</dbReference>
<dbReference type="InterPro" id="IPR027417">
    <property type="entry name" value="P-loop_NTPase"/>
</dbReference>
<dbReference type="InterPro" id="IPR029787">
    <property type="entry name" value="Nucleotide_cyclase"/>
</dbReference>
<dbReference type="Pfam" id="PF13191">
    <property type="entry name" value="AAA_16"/>
    <property type="match status" value="1"/>
</dbReference>
<dbReference type="GO" id="GO:0005524">
    <property type="term" value="F:ATP binding"/>
    <property type="evidence" value="ECO:0007669"/>
    <property type="project" value="UniProtKB-KW"/>
</dbReference>
<evidence type="ECO:0000256" key="1">
    <source>
        <dbReference type="ARBA" id="ARBA00022741"/>
    </source>
</evidence>
<keyword evidence="5" id="KW-1185">Reference proteome</keyword>
<dbReference type="GO" id="GO:0035556">
    <property type="term" value="P:intracellular signal transduction"/>
    <property type="evidence" value="ECO:0007669"/>
    <property type="project" value="InterPro"/>
</dbReference>
<dbReference type="Gene3D" id="1.25.40.10">
    <property type="entry name" value="Tetratricopeptide repeat domain"/>
    <property type="match status" value="1"/>
</dbReference>
<evidence type="ECO:0000313" key="4">
    <source>
        <dbReference type="EMBL" id="BCJ36654.1"/>
    </source>
</evidence>
<reference evidence="4 5" key="1">
    <citation type="submission" date="2020-08" db="EMBL/GenBank/DDBJ databases">
        <title>Whole genome shotgun sequence of Actinocatenispora thailandica NBRC 105041.</title>
        <authorList>
            <person name="Komaki H."/>
            <person name="Tamura T."/>
        </authorList>
    </citation>
    <scope>NUCLEOTIDE SEQUENCE [LARGE SCALE GENOMIC DNA]</scope>
    <source>
        <strain evidence="4 5">NBRC 105041</strain>
    </source>
</reference>
<dbReference type="KEGG" id="atl:Athai_41570"/>
<dbReference type="EMBL" id="AP023355">
    <property type="protein sequence ID" value="BCJ36654.1"/>
    <property type="molecule type" value="Genomic_DNA"/>
</dbReference>
<dbReference type="CDD" id="cd07302">
    <property type="entry name" value="CHD"/>
    <property type="match status" value="1"/>
</dbReference>
<dbReference type="GO" id="GO:0005737">
    <property type="term" value="C:cytoplasm"/>
    <property type="evidence" value="ECO:0007669"/>
    <property type="project" value="TreeGrafter"/>
</dbReference>
<dbReference type="AlphaFoldDB" id="A0A7R7DRW4"/>
<evidence type="ECO:0000256" key="2">
    <source>
        <dbReference type="ARBA" id="ARBA00022840"/>
    </source>
</evidence>
<dbReference type="Pfam" id="PF12773">
    <property type="entry name" value="DZR"/>
    <property type="match status" value="1"/>
</dbReference>
<dbReference type="SUPFAM" id="SSF55073">
    <property type="entry name" value="Nucleotide cyclase"/>
    <property type="match status" value="1"/>
</dbReference>
<dbReference type="SUPFAM" id="SSF52540">
    <property type="entry name" value="P-loop containing nucleoside triphosphate hydrolases"/>
    <property type="match status" value="1"/>
</dbReference>
<protein>
    <recommendedName>
        <fullName evidence="3">Guanylate cyclase domain-containing protein</fullName>
    </recommendedName>
</protein>
<keyword evidence="1" id="KW-0547">Nucleotide-binding</keyword>
<evidence type="ECO:0000313" key="5">
    <source>
        <dbReference type="Proteomes" id="UP000611640"/>
    </source>
</evidence>
<dbReference type="SUPFAM" id="SSF48452">
    <property type="entry name" value="TPR-like"/>
    <property type="match status" value="1"/>
</dbReference>
<evidence type="ECO:0000259" key="3">
    <source>
        <dbReference type="PROSITE" id="PS50125"/>
    </source>
</evidence>
<dbReference type="Gene3D" id="3.30.70.1230">
    <property type="entry name" value="Nucleotide cyclase"/>
    <property type="match status" value="1"/>
</dbReference>
<dbReference type="GO" id="GO:0009190">
    <property type="term" value="P:cyclic nucleotide biosynthetic process"/>
    <property type="evidence" value="ECO:0007669"/>
    <property type="project" value="InterPro"/>
</dbReference>
<dbReference type="InterPro" id="IPR011990">
    <property type="entry name" value="TPR-like_helical_dom_sf"/>
</dbReference>